<feature type="chain" id="PRO_5046932483" evidence="1">
    <location>
        <begin position="19"/>
        <end position="123"/>
    </location>
</feature>
<sequence>MRCNIRAVIVVSVNSVLAQPALQLRSLSRNPSAQPSPSQCVRDSLYDIFHDANHSATAADFYNTFIDSATQIVTATITVNPTDIVSHRTYLVFADIHDSACRRMIHIWKLNTYYPTQRAAALK</sequence>
<dbReference type="Proteomes" id="UP001465668">
    <property type="component" value="Unassembled WGS sequence"/>
</dbReference>
<keyword evidence="1" id="KW-0732">Signal</keyword>
<proteinExistence type="predicted"/>
<comment type="caution">
    <text evidence="2">The sequence shown here is derived from an EMBL/GenBank/DDBJ whole genome shotgun (WGS) entry which is preliminary data.</text>
</comment>
<gene>
    <name evidence="2" type="ORF">SCAR479_07155</name>
</gene>
<name>A0ABR2XR56_9PEZI</name>
<dbReference type="EMBL" id="JARVKM010000029">
    <property type="protein sequence ID" value="KAK9776249.1"/>
    <property type="molecule type" value="Genomic_DNA"/>
</dbReference>
<evidence type="ECO:0000313" key="3">
    <source>
        <dbReference type="Proteomes" id="UP001465668"/>
    </source>
</evidence>
<evidence type="ECO:0000313" key="2">
    <source>
        <dbReference type="EMBL" id="KAK9776249.1"/>
    </source>
</evidence>
<protein>
    <submittedName>
        <fullName evidence="2">Uncharacterized protein</fullName>
    </submittedName>
</protein>
<feature type="signal peptide" evidence="1">
    <location>
        <begin position="1"/>
        <end position="18"/>
    </location>
</feature>
<accession>A0ABR2XR56</accession>
<evidence type="ECO:0000256" key="1">
    <source>
        <dbReference type="SAM" id="SignalP"/>
    </source>
</evidence>
<keyword evidence="3" id="KW-1185">Reference proteome</keyword>
<organism evidence="2 3">
    <name type="scientific">Seiridium cardinale</name>
    <dbReference type="NCBI Taxonomy" id="138064"/>
    <lineage>
        <taxon>Eukaryota</taxon>
        <taxon>Fungi</taxon>
        <taxon>Dikarya</taxon>
        <taxon>Ascomycota</taxon>
        <taxon>Pezizomycotina</taxon>
        <taxon>Sordariomycetes</taxon>
        <taxon>Xylariomycetidae</taxon>
        <taxon>Amphisphaeriales</taxon>
        <taxon>Sporocadaceae</taxon>
        <taxon>Seiridium</taxon>
    </lineage>
</organism>
<reference evidence="2 3" key="1">
    <citation type="submission" date="2024-02" db="EMBL/GenBank/DDBJ databases">
        <title>First draft genome assembly of two strains of Seiridium cardinale.</title>
        <authorList>
            <person name="Emiliani G."/>
            <person name="Scali E."/>
        </authorList>
    </citation>
    <scope>NUCLEOTIDE SEQUENCE [LARGE SCALE GENOMIC DNA]</scope>
    <source>
        <strain evidence="2 3">BM-138-000479</strain>
    </source>
</reference>